<feature type="compositionally biased region" description="Polar residues" evidence="1">
    <location>
        <begin position="274"/>
        <end position="290"/>
    </location>
</feature>
<feature type="compositionally biased region" description="Low complexity" evidence="1">
    <location>
        <begin position="371"/>
        <end position="380"/>
    </location>
</feature>
<feature type="compositionally biased region" description="Low complexity" evidence="1">
    <location>
        <begin position="392"/>
        <end position="404"/>
    </location>
</feature>
<dbReference type="Gene3D" id="4.10.60.10">
    <property type="entry name" value="Zinc finger, CCHC-type"/>
    <property type="match status" value="1"/>
</dbReference>
<dbReference type="GO" id="GO:0002218">
    <property type="term" value="P:activation of innate immune response"/>
    <property type="evidence" value="ECO:0007669"/>
    <property type="project" value="InterPro"/>
</dbReference>
<dbReference type="AlphaFoldDB" id="A0A7D9J885"/>
<sequence length="505" mass="56034">MQRPRSLHLNLEGLPAEATADGPAVLRKVINNSLKDGGIVMDKIDGIECFSKVAWYIVFTTRQVRTEAKNKIIKLYEKDFVLESLEYERTRVNYTWVRLYGYPLDSDSTFLQKTMTLYGDLNSLIDEVDGRLQIKTGVKIAQFSNLKGNIPSFIHVRKHRVRTAYRGQTKTCRNCHQAGHEVKECTAGKVCKQCGKSGHTKGDCPERICFHCLRKGHEAHNCPKYAEEYPGLLEPRTTEQTTNQEETPINESGTTTTTESLDISTTKNEPAQAELTTQSPITTPLPTQAMESEGQPAIETRTSQTESTQPTPTPNPPDPQQTNASQSLNTTGATPEVDSTPKSDPATKPPSTEKWTTQDDPTIPMKTEKLATATQQQTQTKNTHPFKKPKPLDQQQKPTTKPPTISGTMSESVSTLTPGQSTSSESEEKPPLKTIKTTPPTTQTKGQEPEKPEQQGKKAEEHGKKETHSDSEANEQLWTREWGAHVYGAEDQTEAGGSQSCLNRD</sequence>
<reference evidence="2" key="1">
    <citation type="submission" date="2020-04" db="EMBL/GenBank/DDBJ databases">
        <authorList>
            <person name="Alioto T."/>
            <person name="Alioto T."/>
            <person name="Gomez Garrido J."/>
        </authorList>
    </citation>
    <scope>NUCLEOTIDE SEQUENCE</scope>
    <source>
        <strain evidence="2">A484AB</strain>
    </source>
</reference>
<gene>
    <name evidence="2" type="ORF">PACLA_8A053856</name>
</gene>
<evidence type="ECO:0000313" key="3">
    <source>
        <dbReference type="Proteomes" id="UP001152795"/>
    </source>
</evidence>
<dbReference type="Proteomes" id="UP001152795">
    <property type="component" value="Unassembled WGS sequence"/>
</dbReference>
<evidence type="ECO:0000313" key="2">
    <source>
        <dbReference type="EMBL" id="CAB4023935.1"/>
    </source>
</evidence>
<proteinExistence type="predicted"/>
<feature type="region of interest" description="Disordered" evidence="1">
    <location>
        <begin position="233"/>
        <end position="505"/>
    </location>
</feature>
<protein>
    <submittedName>
        <fullName evidence="2">Vegetative cell wall gp1-like</fullName>
    </submittedName>
</protein>
<feature type="compositionally biased region" description="Polar residues" evidence="1">
    <location>
        <begin position="495"/>
        <end position="505"/>
    </location>
</feature>
<dbReference type="PANTHER" id="PTHR22639:SF7">
    <property type="entry name" value="CCHC-TYPE DOMAIN-CONTAINING PROTEIN"/>
    <property type="match status" value="1"/>
</dbReference>
<dbReference type="InterPro" id="IPR001878">
    <property type="entry name" value="Znf_CCHC"/>
</dbReference>
<dbReference type="GO" id="GO:0003690">
    <property type="term" value="F:double-stranded DNA binding"/>
    <property type="evidence" value="ECO:0007669"/>
    <property type="project" value="InterPro"/>
</dbReference>
<dbReference type="SUPFAM" id="SSF57756">
    <property type="entry name" value="Retrovirus zinc finger-like domains"/>
    <property type="match status" value="1"/>
</dbReference>
<evidence type="ECO:0000256" key="1">
    <source>
        <dbReference type="SAM" id="MobiDB-lite"/>
    </source>
</evidence>
<dbReference type="SMART" id="SM00343">
    <property type="entry name" value="ZnF_C2HC"/>
    <property type="match status" value="3"/>
</dbReference>
<dbReference type="InterPro" id="IPR042509">
    <property type="entry name" value="ZCCHC3"/>
</dbReference>
<feature type="compositionally biased region" description="Polar residues" evidence="1">
    <location>
        <begin position="349"/>
        <end position="360"/>
    </location>
</feature>
<dbReference type="OrthoDB" id="10064617at2759"/>
<feature type="compositionally biased region" description="Low complexity" evidence="1">
    <location>
        <begin position="234"/>
        <end position="266"/>
    </location>
</feature>
<dbReference type="GO" id="GO:0003723">
    <property type="term" value="F:RNA binding"/>
    <property type="evidence" value="ECO:0007669"/>
    <property type="project" value="InterPro"/>
</dbReference>
<dbReference type="PANTHER" id="PTHR22639">
    <property type="entry name" value="GAG-RELATED PROTEIN"/>
    <property type="match status" value="1"/>
</dbReference>
<accession>A0A7D9J885</accession>
<dbReference type="GO" id="GO:0008270">
    <property type="term" value="F:zinc ion binding"/>
    <property type="evidence" value="ECO:0007669"/>
    <property type="project" value="InterPro"/>
</dbReference>
<feature type="compositionally biased region" description="Low complexity" evidence="1">
    <location>
        <begin position="432"/>
        <end position="445"/>
    </location>
</feature>
<feature type="compositionally biased region" description="Polar residues" evidence="1">
    <location>
        <begin position="405"/>
        <end position="424"/>
    </location>
</feature>
<dbReference type="InterPro" id="IPR036875">
    <property type="entry name" value="Znf_CCHC_sf"/>
</dbReference>
<organism evidence="2 3">
    <name type="scientific">Paramuricea clavata</name>
    <name type="common">Red gorgonian</name>
    <name type="synonym">Violescent sea-whip</name>
    <dbReference type="NCBI Taxonomy" id="317549"/>
    <lineage>
        <taxon>Eukaryota</taxon>
        <taxon>Metazoa</taxon>
        <taxon>Cnidaria</taxon>
        <taxon>Anthozoa</taxon>
        <taxon>Octocorallia</taxon>
        <taxon>Malacalcyonacea</taxon>
        <taxon>Plexauridae</taxon>
        <taxon>Paramuricea</taxon>
    </lineage>
</organism>
<dbReference type="EMBL" id="CACRXK020012755">
    <property type="protein sequence ID" value="CAB4023935.1"/>
    <property type="molecule type" value="Genomic_DNA"/>
</dbReference>
<feature type="compositionally biased region" description="Polar residues" evidence="1">
    <location>
        <begin position="324"/>
        <end position="333"/>
    </location>
</feature>
<feature type="compositionally biased region" description="Basic and acidic residues" evidence="1">
    <location>
        <begin position="447"/>
        <end position="471"/>
    </location>
</feature>
<comment type="caution">
    <text evidence="2">The sequence shown here is derived from an EMBL/GenBank/DDBJ whole genome shotgun (WGS) entry which is preliminary data.</text>
</comment>
<name>A0A7D9J885_PARCT</name>
<keyword evidence="3" id="KW-1185">Reference proteome</keyword>
<dbReference type="PROSITE" id="PS50158">
    <property type="entry name" value="ZF_CCHC"/>
    <property type="match status" value="2"/>
</dbReference>